<keyword evidence="2 9" id="KW-0240">DNA-directed RNA polymerase</keyword>
<dbReference type="SUPFAM" id="SSF57783">
    <property type="entry name" value="Zinc beta-ribbon"/>
    <property type="match status" value="2"/>
</dbReference>
<protein>
    <submittedName>
        <fullName evidence="11">DNA-directed RNA polymerase II subunit RPB9, putative</fullName>
    </submittedName>
</protein>
<gene>
    <name evidence="11" type="ORF">CMU_001700</name>
</gene>
<evidence type="ECO:0000256" key="4">
    <source>
        <dbReference type="ARBA" id="ARBA00022771"/>
    </source>
</evidence>
<dbReference type="GO" id="GO:0003676">
    <property type="term" value="F:nucleic acid binding"/>
    <property type="evidence" value="ECO:0007669"/>
    <property type="project" value="InterPro"/>
</dbReference>
<dbReference type="PROSITE" id="PS01030">
    <property type="entry name" value="RNA_POL_M_15KD"/>
    <property type="match status" value="1"/>
</dbReference>
<evidence type="ECO:0000313" key="12">
    <source>
        <dbReference type="Proteomes" id="UP000001460"/>
    </source>
</evidence>
<evidence type="ECO:0000256" key="7">
    <source>
        <dbReference type="ARBA" id="ARBA00023242"/>
    </source>
</evidence>
<dbReference type="PANTHER" id="PTHR11239">
    <property type="entry name" value="DNA-DIRECTED RNA POLYMERASE"/>
    <property type="match status" value="1"/>
</dbReference>
<evidence type="ECO:0000259" key="10">
    <source>
        <dbReference type="PROSITE" id="PS51133"/>
    </source>
</evidence>
<dbReference type="SMART" id="SM00661">
    <property type="entry name" value="RPOL9"/>
    <property type="match status" value="1"/>
</dbReference>
<dbReference type="AlphaFoldDB" id="B6AGF8"/>
<comment type="similarity">
    <text evidence="9">Belongs to the archaeal rpoM/eukaryotic RPA12/RPB9/RPC11 RNA polymerase family.</text>
</comment>
<evidence type="ECO:0000313" key="11">
    <source>
        <dbReference type="EMBL" id="EEA07299.1"/>
    </source>
</evidence>
<keyword evidence="6 9" id="KW-0804">Transcription</keyword>
<evidence type="ECO:0000256" key="1">
    <source>
        <dbReference type="ARBA" id="ARBA00004604"/>
    </source>
</evidence>
<sequence>MERNIRFCPDCNNILCPRENTEMRRLFYICRNCDYYNFADPGNPEENVVNCLMYQYEGKEDILVTKGLHQDPTLGRTDEWNCRGCGHNVAVFFQLPERVCSESMTLVFVCVNCGEWVKEGKDNNEDMELADDGTDLLNQPYFNIDEMPFDAKKEES</sequence>
<dbReference type="Pfam" id="PF02150">
    <property type="entry name" value="Zn_ribbon_RPB9"/>
    <property type="match status" value="1"/>
</dbReference>
<dbReference type="PANTHER" id="PTHR11239:SF1">
    <property type="entry name" value="DNA-DIRECTED RNA POLYMERASE II SUBUNIT RPB9"/>
    <property type="match status" value="1"/>
</dbReference>
<dbReference type="Proteomes" id="UP000001460">
    <property type="component" value="Unassembled WGS sequence"/>
</dbReference>
<dbReference type="GO" id="GO:0003899">
    <property type="term" value="F:DNA-directed RNA polymerase activity"/>
    <property type="evidence" value="ECO:0007669"/>
    <property type="project" value="InterPro"/>
</dbReference>
<evidence type="ECO:0000256" key="2">
    <source>
        <dbReference type="ARBA" id="ARBA00022478"/>
    </source>
</evidence>
<keyword evidence="7" id="KW-0539">Nucleus</keyword>
<proteinExistence type="inferred from homology"/>
<dbReference type="eggNOG" id="KOG2691">
    <property type="taxonomic scope" value="Eukaryota"/>
</dbReference>
<dbReference type="GeneID" id="6996817"/>
<dbReference type="GO" id="GO:0005730">
    <property type="term" value="C:nucleolus"/>
    <property type="evidence" value="ECO:0007669"/>
    <property type="project" value="UniProtKB-SubCell"/>
</dbReference>
<feature type="domain" description="TFIIS-type" evidence="10">
    <location>
        <begin position="78"/>
        <end position="118"/>
    </location>
</feature>
<dbReference type="CDD" id="cd10508">
    <property type="entry name" value="Zn-ribbon_RPB9"/>
    <property type="match status" value="1"/>
</dbReference>
<evidence type="ECO:0000256" key="8">
    <source>
        <dbReference type="PROSITE-ProRule" id="PRU00472"/>
    </source>
</evidence>
<evidence type="ECO:0000256" key="5">
    <source>
        <dbReference type="ARBA" id="ARBA00022833"/>
    </source>
</evidence>
<dbReference type="EMBL" id="DS989732">
    <property type="protein sequence ID" value="EEA07299.1"/>
    <property type="molecule type" value="Genomic_DNA"/>
</dbReference>
<dbReference type="GO" id="GO:0008270">
    <property type="term" value="F:zinc ion binding"/>
    <property type="evidence" value="ECO:0007669"/>
    <property type="project" value="UniProtKB-KW"/>
</dbReference>
<dbReference type="OrthoDB" id="282270at2759"/>
<dbReference type="GO" id="GO:0006283">
    <property type="term" value="P:transcription-coupled nucleotide-excision repair"/>
    <property type="evidence" value="ECO:0007669"/>
    <property type="project" value="TreeGrafter"/>
</dbReference>
<name>B6AGF8_CRYMR</name>
<dbReference type="GO" id="GO:0006367">
    <property type="term" value="P:transcription initiation at RNA polymerase II promoter"/>
    <property type="evidence" value="ECO:0007669"/>
    <property type="project" value="TreeGrafter"/>
</dbReference>
<dbReference type="GO" id="GO:0001193">
    <property type="term" value="P:maintenance of transcriptional fidelity during transcription elongation by RNA polymerase II"/>
    <property type="evidence" value="ECO:0007669"/>
    <property type="project" value="TreeGrafter"/>
</dbReference>
<evidence type="ECO:0000256" key="3">
    <source>
        <dbReference type="ARBA" id="ARBA00022723"/>
    </source>
</evidence>
<reference evidence="11" key="1">
    <citation type="submission" date="2008-06" db="EMBL/GenBank/DDBJ databases">
        <authorList>
            <person name="Lorenzi H."/>
            <person name="Inman J."/>
            <person name="Miller J."/>
            <person name="Schobel S."/>
            <person name="Amedeo P."/>
            <person name="Caler E.V."/>
            <person name="da Silva J."/>
        </authorList>
    </citation>
    <scope>NUCLEOTIDE SEQUENCE [LARGE SCALE GENOMIC DNA]</scope>
    <source>
        <strain evidence="11">RN66</strain>
    </source>
</reference>
<keyword evidence="3 9" id="KW-0479">Metal-binding</keyword>
<dbReference type="Pfam" id="PF01096">
    <property type="entry name" value="Zn_ribbon_TFIIS"/>
    <property type="match status" value="1"/>
</dbReference>
<dbReference type="GO" id="GO:0005665">
    <property type="term" value="C:RNA polymerase II, core complex"/>
    <property type="evidence" value="ECO:0007669"/>
    <property type="project" value="TreeGrafter"/>
</dbReference>
<evidence type="ECO:0000256" key="6">
    <source>
        <dbReference type="ARBA" id="ARBA00023163"/>
    </source>
</evidence>
<dbReference type="STRING" id="441375.B6AGF8"/>
<keyword evidence="5" id="KW-0862">Zinc</keyword>
<organism evidence="11 12">
    <name type="scientific">Cryptosporidium muris (strain RN66)</name>
    <dbReference type="NCBI Taxonomy" id="441375"/>
    <lineage>
        <taxon>Eukaryota</taxon>
        <taxon>Sar</taxon>
        <taxon>Alveolata</taxon>
        <taxon>Apicomplexa</taxon>
        <taxon>Conoidasida</taxon>
        <taxon>Coccidia</taxon>
        <taxon>Eucoccidiorida</taxon>
        <taxon>Eimeriorina</taxon>
        <taxon>Cryptosporidiidae</taxon>
        <taxon>Cryptosporidium</taxon>
    </lineage>
</organism>
<dbReference type="SMART" id="SM00440">
    <property type="entry name" value="ZnF_C2C2"/>
    <property type="match status" value="1"/>
</dbReference>
<dbReference type="InterPro" id="IPR001222">
    <property type="entry name" value="Znf_TFIIS"/>
</dbReference>
<accession>B6AGF8</accession>
<dbReference type="InterPro" id="IPR012164">
    <property type="entry name" value="Rpa12/Rpb9/Rpc10/TFS"/>
</dbReference>
<comment type="subcellular location">
    <subcellularLocation>
        <location evidence="1">Nucleus</location>
        <location evidence="1">Nucleolus</location>
    </subcellularLocation>
</comment>
<dbReference type="PROSITE" id="PS51133">
    <property type="entry name" value="ZF_TFIIS_2"/>
    <property type="match status" value="1"/>
</dbReference>
<dbReference type="RefSeq" id="XP_002141648.1">
    <property type="nucleotide sequence ID" value="XM_002141612.1"/>
</dbReference>
<dbReference type="VEuPathDB" id="CryptoDB:CMU_001700"/>
<dbReference type="InterPro" id="IPR034012">
    <property type="entry name" value="Zn_ribbon_RPB9_C"/>
</dbReference>
<evidence type="ECO:0000256" key="9">
    <source>
        <dbReference type="RuleBase" id="RU003474"/>
    </source>
</evidence>
<dbReference type="Gene3D" id="2.20.25.10">
    <property type="match status" value="2"/>
</dbReference>
<keyword evidence="4 8" id="KW-0863">Zinc-finger</keyword>
<dbReference type="InterPro" id="IPR001529">
    <property type="entry name" value="Zn_ribbon_RPB9"/>
</dbReference>
<dbReference type="OMA" id="DTSMVLF"/>
<keyword evidence="12" id="KW-1185">Reference proteome</keyword>
<dbReference type="InterPro" id="IPR019761">
    <property type="entry name" value="DNA-dir_RNA_pol-M_15_CS"/>
</dbReference>